<name>A0A812KJM3_9DINO</name>
<dbReference type="EMBL" id="CAJNDS010000701">
    <property type="protein sequence ID" value="CAE7228726.1"/>
    <property type="molecule type" value="Genomic_DNA"/>
</dbReference>
<sequence>MNENLPCTRILDRACRSLKWDKGLDSVIFWVCSELAMPECEGPPLIFFYEIFLSERIRDFPPSSKVLLSYLCAASAIHFCNLVGQNSWLVQARFRSSCRAVGCEEEFDVPSLNVAQAPTFAQFRPIPFDASALGGKSPIG</sequence>
<dbReference type="AlphaFoldDB" id="A0A812KJM3"/>
<organism evidence="1 2">
    <name type="scientific">Symbiodinium natans</name>
    <dbReference type="NCBI Taxonomy" id="878477"/>
    <lineage>
        <taxon>Eukaryota</taxon>
        <taxon>Sar</taxon>
        <taxon>Alveolata</taxon>
        <taxon>Dinophyceae</taxon>
        <taxon>Suessiales</taxon>
        <taxon>Symbiodiniaceae</taxon>
        <taxon>Symbiodinium</taxon>
    </lineage>
</organism>
<evidence type="ECO:0000313" key="1">
    <source>
        <dbReference type="EMBL" id="CAE7228726.1"/>
    </source>
</evidence>
<proteinExistence type="predicted"/>
<keyword evidence="2" id="KW-1185">Reference proteome</keyword>
<reference evidence="1" key="1">
    <citation type="submission" date="2021-02" db="EMBL/GenBank/DDBJ databases">
        <authorList>
            <person name="Dougan E. K."/>
            <person name="Rhodes N."/>
            <person name="Thang M."/>
            <person name="Chan C."/>
        </authorList>
    </citation>
    <scope>NUCLEOTIDE SEQUENCE</scope>
</reference>
<evidence type="ECO:0000313" key="2">
    <source>
        <dbReference type="Proteomes" id="UP000604046"/>
    </source>
</evidence>
<gene>
    <name evidence="1" type="ORF">SNAT2548_LOCUS9132</name>
</gene>
<dbReference type="Proteomes" id="UP000604046">
    <property type="component" value="Unassembled WGS sequence"/>
</dbReference>
<comment type="caution">
    <text evidence="1">The sequence shown here is derived from an EMBL/GenBank/DDBJ whole genome shotgun (WGS) entry which is preliminary data.</text>
</comment>
<protein>
    <submittedName>
        <fullName evidence="1">Uncharacterized protein</fullName>
    </submittedName>
</protein>
<accession>A0A812KJM3</accession>